<dbReference type="PANTHER" id="PTHR13420:SF7">
    <property type="entry name" value="UPF0235 PROTEIN C15ORF40"/>
    <property type="match status" value="1"/>
</dbReference>
<dbReference type="Gene3D" id="3.30.1200.10">
    <property type="entry name" value="YggU-like"/>
    <property type="match status" value="1"/>
</dbReference>
<evidence type="ECO:0000256" key="1">
    <source>
        <dbReference type="ARBA" id="ARBA00010364"/>
    </source>
</evidence>
<dbReference type="InterPro" id="IPR036591">
    <property type="entry name" value="YggU-like_sf"/>
</dbReference>
<proteinExistence type="inferred from homology"/>
<dbReference type="SUPFAM" id="SSF69786">
    <property type="entry name" value="YggU-like"/>
    <property type="match status" value="1"/>
</dbReference>
<dbReference type="HAMAP" id="MF_00634">
    <property type="entry name" value="UPF0235"/>
    <property type="match status" value="1"/>
</dbReference>
<sequence>MTPFYSWRGEDLLLDCHLQPGASRIGFAGLHGERLKIRISAPPVDGKANSMLLAFLAKSFGVSKREVVLVSGQTSRQKRVAISAPRQLPEELAIQRP</sequence>
<comment type="similarity">
    <text evidence="1 2">Belongs to the UPF0235 family.</text>
</comment>
<dbReference type="InterPro" id="IPR003746">
    <property type="entry name" value="DUF167"/>
</dbReference>
<keyword evidence="4" id="KW-1185">Reference proteome</keyword>
<dbReference type="EMBL" id="RKKU01000002">
    <property type="protein sequence ID" value="ROZ87917.1"/>
    <property type="molecule type" value="Genomic_DNA"/>
</dbReference>
<evidence type="ECO:0000313" key="4">
    <source>
        <dbReference type="Proteomes" id="UP000275199"/>
    </source>
</evidence>
<dbReference type="RefSeq" id="WP_123888204.1">
    <property type="nucleotide sequence ID" value="NZ_JBPYCX010000014.1"/>
</dbReference>
<dbReference type="NCBIfam" id="TIGR00251">
    <property type="entry name" value="DUF167 family protein"/>
    <property type="match status" value="1"/>
</dbReference>
<evidence type="ECO:0000313" key="3">
    <source>
        <dbReference type="EMBL" id="ROZ87917.1"/>
    </source>
</evidence>
<name>A0ABX9XLZ9_9PSED</name>
<protein>
    <recommendedName>
        <fullName evidence="2">UPF0235 protein EF096_03375</fullName>
    </recommendedName>
</protein>
<dbReference type="PANTHER" id="PTHR13420">
    <property type="entry name" value="UPF0235 PROTEIN C15ORF40"/>
    <property type="match status" value="1"/>
</dbReference>
<evidence type="ECO:0000256" key="2">
    <source>
        <dbReference type="HAMAP-Rule" id="MF_00634"/>
    </source>
</evidence>
<comment type="caution">
    <text evidence="3">The sequence shown here is derived from an EMBL/GenBank/DDBJ whole genome shotgun (WGS) entry which is preliminary data.</text>
</comment>
<dbReference type="Proteomes" id="UP000275199">
    <property type="component" value="Unassembled WGS sequence"/>
</dbReference>
<dbReference type="Pfam" id="PF02594">
    <property type="entry name" value="DUF167"/>
    <property type="match status" value="1"/>
</dbReference>
<organism evidence="3 4">
    <name type="scientific">Pseudomonas neustonica</name>
    <dbReference type="NCBI Taxonomy" id="2487346"/>
    <lineage>
        <taxon>Bacteria</taxon>
        <taxon>Pseudomonadati</taxon>
        <taxon>Pseudomonadota</taxon>
        <taxon>Gammaproteobacteria</taxon>
        <taxon>Pseudomonadales</taxon>
        <taxon>Pseudomonadaceae</taxon>
        <taxon>Pseudomonas</taxon>
    </lineage>
</organism>
<dbReference type="SMART" id="SM01152">
    <property type="entry name" value="DUF167"/>
    <property type="match status" value="1"/>
</dbReference>
<gene>
    <name evidence="3" type="ORF">EF096_03375</name>
</gene>
<reference evidence="3 4" key="1">
    <citation type="submission" date="2018-11" db="EMBL/GenBank/DDBJ databases">
        <authorList>
            <person name="Jang G.I."/>
            <person name="Hwang C.Y."/>
        </authorList>
    </citation>
    <scope>NUCLEOTIDE SEQUENCE [LARGE SCALE GENOMIC DNA]</scope>
    <source>
        <strain evidence="3 4">SSM26</strain>
    </source>
</reference>
<accession>A0ABX9XLZ9</accession>